<dbReference type="Pfam" id="PF13279">
    <property type="entry name" value="4HBT_2"/>
    <property type="match status" value="1"/>
</dbReference>
<protein>
    <submittedName>
        <fullName evidence="1">Thioesterase superfamily protein</fullName>
    </submittedName>
</protein>
<reference evidence="1 2" key="1">
    <citation type="journal article" date="2015" name="Genome Announc.">
        <title>Draft Genome Sequence of Norvancomycin-Producing Strain Amycolatopsis orientalis CPCC200066.</title>
        <authorList>
            <person name="Lei X."/>
            <person name="Yuan F."/>
            <person name="Shi Y."/>
            <person name="Li X."/>
            <person name="Wang L."/>
            <person name="Hong B."/>
        </authorList>
    </citation>
    <scope>NUCLEOTIDE SEQUENCE [LARGE SCALE GENOMIC DNA]</scope>
    <source>
        <strain evidence="1 2">B-37</strain>
    </source>
</reference>
<dbReference type="eggNOG" id="COG0824">
    <property type="taxonomic scope" value="Bacteria"/>
</dbReference>
<evidence type="ECO:0000313" key="2">
    <source>
        <dbReference type="Proteomes" id="UP000093695"/>
    </source>
</evidence>
<dbReference type="EMBL" id="CP016174">
    <property type="protein sequence ID" value="ANN20870.1"/>
    <property type="molecule type" value="Genomic_DNA"/>
</dbReference>
<dbReference type="STRING" id="31958.SD37_38315"/>
<dbReference type="AlphaFoldDB" id="A0A193C968"/>
<dbReference type="CDD" id="cd00586">
    <property type="entry name" value="4HBT"/>
    <property type="match status" value="1"/>
</dbReference>
<dbReference type="RefSeq" id="WP_044855779.1">
    <property type="nucleotide sequence ID" value="NZ_CP016174.1"/>
</dbReference>
<keyword evidence="2" id="KW-1185">Reference proteome</keyword>
<evidence type="ECO:0000313" key="1">
    <source>
        <dbReference type="EMBL" id="ANN20870.1"/>
    </source>
</evidence>
<dbReference type="InterPro" id="IPR029069">
    <property type="entry name" value="HotDog_dom_sf"/>
</dbReference>
<dbReference type="Proteomes" id="UP000093695">
    <property type="component" value="Chromosome"/>
</dbReference>
<name>A0A193C968_AMYOR</name>
<sequence length="174" mass="20049">MSVAPRGRIASRSFKIHFVHAHPLGTTSARPAPEIHLYRHRLRVTDLDHLGYVGNVRLLDYLQEAQVAMLDPRRERVFRTKGPTYLIAKHNVSYVRRLTFRDHPVEVETVVGRIGTSDVVVNSRLRDERAVYARCRTIWIACILPEGSTRRLDDEERVRLTRFSGTIDELPAAR</sequence>
<dbReference type="KEGG" id="aori:SD37_38315"/>
<organism evidence="1 2">
    <name type="scientific">Amycolatopsis orientalis</name>
    <name type="common">Nocardia orientalis</name>
    <dbReference type="NCBI Taxonomy" id="31958"/>
    <lineage>
        <taxon>Bacteria</taxon>
        <taxon>Bacillati</taxon>
        <taxon>Actinomycetota</taxon>
        <taxon>Actinomycetes</taxon>
        <taxon>Pseudonocardiales</taxon>
        <taxon>Pseudonocardiaceae</taxon>
        <taxon>Amycolatopsis</taxon>
    </lineage>
</organism>
<dbReference type="Gene3D" id="3.10.129.10">
    <property type="entry name" value="Hotdog Thioesterase"/>
    <property type="match status" value="1"/>
</dbReference>
<proteinExistence type="predicted"/>
<accession>A0A193C968</accession>
<dbReference type="SUPFAM" id="SSF54637">
    <property type="entry name" value="Thioesterase/thiol ester dehydrase-isomerase"/>
    <property type="match status" value="1"/>
</dbReference>
<gene>
    <name evidence="1" type="ORF">SD37_38315</name>
</gene>